<dbReference type="Proteomes" id="UP000294678">
    <property type="component" value="Unassembled WGS sequence"/>
</dbReference>
<evidence type="ECO:0000256" key="12">
    <source>
        <dbReference type="ARBA" id="ARBA00022958"/>
    </source>
</evidence>
<comment type="caution">
    <text evidence="16">Lacks conserved residue(s) required for the propagation of feature annotation.</text>
</comment>
<keyword evidence="18" id="KW-1185">Reference proteome</keyword>
<keyword evidence="16" id="KW-0479">Metal-binding</keyword>
<feature type="binding site" evidence="16">
    <location>
        <begin position="6"/>
        <end position="13"/>
    </location>
    <ligand>
        <name>ATP</name>
        <dbReference type="ChEBI" id="CHEBI:30616"/>
    </ligand>
</feature>
<feature type="active site" description="Proton acceptor" evidence="16">
    <location>
        <position position="112"/>
    </location>
</feature>
<dbReference type="PANTHER" id="PTHR34265:SF1">
    <property type="entry name" value="TYPE III PANTOTHENATE KINASE"/>
    <property type="match status" value="1"/>
</dbReference>
<dbReference type="AlphaFoldDB" id="A0AA46DXB6"/>
<comment type="subunit">
    <text evidence="5 16">Homodimer.</text>
</comment>
<dbReference type="GO" id="GO:0046872">
    <property type="term" value="F:metal ion binding"/>
    <property type="evidence" value="ECO:0007669"/>
    <property type="project" value="UniProtKB-KW"/>
</dbReference>
<keyword evidence="8 16" id="KW-0808">Transferase</keyword>
<keyword evidence="11 16" id="KW-0067">ATP-binding</keyword>
<comment type="similarity">
    <text evidence="14 16">Belongs to the type III pantothenate kinase family.</text>
</comment>
<proteinExistence type="inferred from homology"/>
<keyword evidence="12 16" id="KW-0630">Potassium</keyword>
<evidence type="ECO:0000256" key="3">
    <source>
        <dbReference type="ARBA" id="ARBA00004496"/>
    </source>
</evidence>
<reference evidence="17 18" key="1">
    <citation type="submission" date="2019-03" db="EMBL/GenBank/DDBJ databases">
        <title>Genomic Encyclopedia of Type Strains, Phase IV (KMG-IV): sequencing the most valuable type-strain genomes for metagenomic binning, comparative biology and taxonomic classification.</title>
        <authorList>
            <person name="Goeker M."/>
        </authorList>
    </citation>
    <scope>NUCLEOTIDE SEQUENCE [LARGE SCALE GENOMIC DNA]</scope>
    <source>
        <strain evidence="17 18">DSM 100055</strain>
    </source>
</reference>
<comment type="caution">
    <text evidence="17">The sequence shown here is derived from an EMBL/GenBank/DDBJ whole genome shotgun (WGS) entry which is preliminary data.</text>
</comment>
<organism evidence="17 18">
    <name type="scientific">Hypnocyclicus thermotrophus</name>
    <dbReference type="NCBI Taxonomy" id="1627895"/>
    <lineage>
        <taxon>Bacteria</taxon>
        <taxon>Fusobacteriati</taxon>
        <taxon>Fusobacteriota</taxon>
        <taxon>Fusobacteriia</taxon>
        <taxon>Fusobacteriales</taxon>
        <taxon>Fusobacteriaceae</taxon>
        <taxon>Hypnocyclicus</taxon>
    </lineage>
</organism>
<dbReference type="SUPFAM" id="SSF53067">
    <property type="entry name" value="Actin-like ATPase domain"/>
    <property type="match status" value="2"/>
</dbReference>
<protein>
    <recommendedName>
        <fullName evidence="15 16">Type III pantothenate kinase</fullName>
        <ecNumber evidence="6 16">2.7.1.33</ecNumber>
    </recommendedName>
    <alternativeName>
        <fullName evidence="16">PanK-III</fullName>
    </alternativeName>
    <alternativeName>
        <fullName evidence="16">Pantothenic acid kinase</fullName>
    </alternativeName>
</protein>
<dbReference type="NCBIfam" id="TIGR00671">
    <property type="entry name" value="baf"/>
    <property type="match status" value="1"/>
</dbReference>
<dbReference type="GO" id="GO:0015937">
    <property type="term" value="P:coenzyme A biosynthetic process"/>
    <property type="evidence" value="ECO:0007669"/>
    <property type="project" value="UniProtKB-UniRule"/>
</dbReference>
<evidence type="ECO:0000256" key="2">
    <source>
        <dbReference type="ARBA" id="ARBA00001958"/>
    </source>
</evidence>
<evidence type="ECO:0000313" key="18">
    <source>
        <dbReference type="Proteomes" id="UP000294678"/>
    </source>
</evidence>
<evidence type="ECO:0000256" key="9">
    <source>
        <dbReference type="ARBA" id="ARBA00022741"/>
    </source>
</evidence>
<dbReference type="NCBIfam" id="NF009855">
    <property type="entry name" value="PRK13321.1"/>
    <property type="match status" value="1"/>
</dbReference>
<keyword evidence="13 16" id="KW-0173">Coenzyme A biosynthesis</keyword>
<evidence type="ECO:0000256" key="6">
    <source>
        <dbReference type="ARBA" id="ARBA00012102"/>
    </source>
</evidence>
<feature type="binding site" evidence="16">
    <location>
        <position position="134"/>
    </location>
    <ligand>
        <name>K(+)</name>
        <dbReference type="ChEBI" id="CHEBI:29103"/>
    </ligand>
</feature>
<dbReference type="Pfam" id="PF03309">
    <property type="entry name" value="Pan_kinase"/>
    <property type="match status" value="1"/>
</dbReference>
<keyword evidence="10 16" id="KW-0418">Kinase</keyword>
<evidence type="ECO:0000256" key="11">
    <source>
        <dbReference type="ARBA" id="ARBA00022840"/>
    </source>
</evidence>
<dbReference type="PANTHER" id="PTHR34265">
    <property type="entry name" value="TYPE III PANTOTHENATE KINASE"/>
    <property type="match status" value="1"/>
</dbReference>
<evidence type="ECO:0000256" key="1">
    <source>
        <dbReference type="ARBA" id="ARBA00001206"/>
    </source>
</evidence>
<dbReference type="InterPro" id="IPR004619">
    <property type="entry name" value="Type_III_PanK"/>
</dbReference>
<dbReference type="CDD" id="cd24015">
    <property type="entry name" value="ASKHA_NBD_PanK-III"/>
    <property type="match status" value="1"/>
</dbReference>
<evidence type="ECO:0000256" key="4">
    <source>
        <dbReference type="ARBA" id="ARBA00005225"/>
    </source>
</evidence>
<evidence type="ECO:0000256" key="7">
    <source>
        <dbReference type="ARBA" id="ARBA00022490"/>
    </source>
</evidence>
<feature type="binding site" evidence="16">
    <location>
        <position position="188"/>
    </location>
    <ligand>
        <name>substrate</name>
    </ligand>
</feature>
<evidence type="ECO:0000256" key="5">
    <source>
        <dbReference type="ARBA" id="ARBA00011738"/>
    </source>
</evidence>
<feature type="binding site" evidence="16">
    <location>
        <position position="137"/>
    </location>
    <ligand>
        <name>ATP</name>
        <dbReference type="ChEBI" id="CHEBI:30616"/>
    </ligand>
</feature>
<dbReference type="GO" id="GO:0005524">
    <property type="term" value="F:ATP binding"/>
    <property type="evidence" value="ECO:0007669"/>
    <property type="project" value="UniProtKB-UniRule"/>
</dbReference>
<dbReference type="GO" id="GO:0004594">
    <property type="term" value="F:pantothenate kinase activity"/>
    <property type="evidence" value="ECO:0007669"/>
    <property type="project" value="UniProtKB-UniRule"/>
</dbReference>
<comment type="pathway">
    <text evidence="4 16">Cofactor biosynthesis; coenzyme A biosynthesis; CoA from (R)-pantothenate: step 1/5.</text>
</comment>
<dbReference type="NCBIfam" id="NF009848">
    <property type="entry name" value="PRK13318.1-6"/>
    <property type="match status" value="1"/>
</dbReference>
<dbReference type="InterPro" id="IPR043129">
    <property type="entry name" value="ATPase_NBD"/>
</dbReference>
<comment type="catalytic activity">
    <reaction evidence="1 16">
        <text>(R)-pantothenate + ATP = (R)-4'-phosphopantothenate + ADP + H(+)</text>
        <dbReference type="Rhea" id="RHEA:16373"/>
        <dbReference type="ChEBI" id="CHEBI:10986"/>
        <dbReference type="ChEBI" id="CHEBI:15378"/>
        <dbReference type="ChEBI" id="CHEBI:29032"/>
        <dbReference type="ChEBI" id="CHEBI:30616"/>
        <dbReference type="ChEBI" id="CHEBI:456216"/>
        <dbReference type="EC" id="2.7.1.33"/>
    </reaction>
</comment>
<comment type="function">
    <text evidence="16">Catalyzes the phosphorylation of pantothenate (Pan), the first step in CoA biosynthesis.</text>
</comment>
<dbReference type="RefSeq" id="WP_134113606.1">
    <property type="nucleotide sequence ID" value="NZ_SOBG01000008.1"/>
</dbReference>
<comment type="subcellular location">
    <subcellularLocation>
        <location evidence="3 16">Cytoplasm</location>
    </subcellularLocation>
</comment>
<name>A0AA46DXB6_9FUSO</name>
<evidence type="ECO:0000256" key="16">
    <source>
        <dbReference type="HAMAP-Rule" id="MF_01274"/>
    </source>
</evidence>
<accession>A0AA46DXB6</accession>
<keyword evidence="9 16" id="KW-0547">Nucleotide-binding</keyword>
<gene>
    <name evidence="16" type="primary">coaX</name>
    <name evidence="17" type="ORF">EV215_1740</name>
</gene>
<evidence type="ECO:0000256" key="15">
    <source>
        <dbReference type="ARBA" id="ARBA00040883"/>
    </source>
</evidence>
<dbReference type="EC" id="2.7.1.33" evidence="6 16"/>
<evidence type="ECO:0000256" key="10">
    <source>
        <dbReference type="ARBA" id="ARBA00022777"/>
    </source>
</evidence>
<evidence type="ECO:0000313" key="17">
    <source>
        <dbReference type="EMBL" id="TDT68020.1"/>
    </source>
</evidence>
<keyword evidence="7 16" id="KW-0963">Cytoplasm</keyword>
<dbReference type="GO" id="GO:0005737">
    <property type="term" value="C:cytoplasm"/>
    <property type="evidence" value="ECO:0007669"/>
    <property type="project" value="UniProtKB-SubCell"/>
</dbReference>
<dbReference type="HAMAP" id="MF_01274">
    <property type="entry name" value="Pantothen_kinase_3"/>
    <property type="match status" value="1"/>
</dbReference>
<sequence>MLIGFDIGNTHIVTGIYTKNAKQLTSFRIATNANLTEDQYFSYLKTLSDFKHIDLKKINSVVISSVVPNLTNIFKFLSIKYFDTKPLVINSKIKLPFTFSNKIESPSAMGADRIVDISEAMFKYPDKNEIIIIDFGTATTFEIVKNNTYLGGCILPGVNMSIDALFSKTSKLPKVRFEKPETVLGRNTIEHINTGIYYGAIGQIKELITQYKAHLDSPYIISTGGVGKIISHEIDEIDEYIETLAVDGLYSLYQYNKKI</sequence>
<dbReference type="EMBL" id="SOBG01000008">
    <property type="protein sequence ID" value="TDT68020.1"/>
    <property type="molecule type" value="Genomic_DNA"/>
</dbReference>
<dbReference type="Gene3D" id="3.30.420.40">
    <property type="match status" value="2"/>
</dbReference>
<evidence type="ECO:0000256" key="8">
    <source>
        <dbReference type="ARBA" id="ARBA00022679"/>
    </source>
</evidence>
<feature type="binding site" evidence="16">
    <location>
        <begin position="110"/>
        <end position="113"/>
    </location>
    <ligand>
        <name>substrate</name>
    </ligand>
</feature>
<comment type="cofactor">
    <cofactor evidence="2">
        <name>K(+)</name>
        <dbReference type="ChEBI" id="CHEBI:29103"/>
    </cofactor>
</comment>
<evidence type="ECO:0000256" key="13">
    <source>
        <dbReference type="ARBA" id="ARBA00022993"/>
    </source>
</evidence>
<comment type="cofactor">
    <cofactor evidence="16">
        <name>NH4(+)</name>
        <dbReference type="ChEBI" id="CHEBI:28938"/>
    </cofactor>
    <cofactor evidence="16">
        <name>K(+)</name>
        <dbReference type="ChEBI" id="CHEBI:29103"/>
    </cofactor>
    <text evidence="16">A monovalent cation. Ammonium or potassium.</text>
</comment>
<evidence type="ECO:0000256" key="14">
    <source>
        <dbReference type="ARBA" id="ARBA00038036"/>
    </source>
</evidence>